<dbReference type="PANTHER" id="PTHR43513">
    <property type="entry name" value="DIHYDROOROTATE DEHYDROGENASE B (NAD(+)), ELECTRON TRANSFER SUBUNIT"/>
    <property type="match status" value="1"/>
</dbReference>
<evidence type="ECO:0000256" key="3">
    <source>
        <dbReference type="ARBA" id="ARBA00022630"/>
    </source>
</evidence>
<dbReference type="PIRSF" id="PIRSF006816">
    <property type="entry name" value="Cyc3_hyd_g"/>
    <property type="match status" value="1"/>
</dbReference>
<dbReference type="Pfam" id="PF10418">
    <property type="entry name" value="DHODB_Fe-S_bind"/>
    <property type="match status" value="1"/>
</dbReference>
<keyword evidence="7" id="KW-0249">Electron transport</keyword>
<dbReference type="CDD" id="cd06218">
    <property type="entry name" value="DHOD_e_trans"/>
    <property type="match status" value="1"/>
</dbReference>
<keyword evidence="4" id="KW-0001">2Fe-2S</keyword>
<comment type="similarity">
    <text evidence="1">Belongs to the PyrK family.</text>
</comment>
<keyword evidence="8" id="KW-0408">Iron</keyword>
<dbReference type="InterPro" id="IPR019480">
    <property type="entry name" value="Dihydroorotate_DH_Fe-S-bd"/>
</dbReference>
<sequence length="260" mass="28731">MQRHLANVLSNKQVSSRYWHMVVDSTNLNKTVNPGQFFQVRCADTYFPFLRRPLSVYRINENTIEFLYLVKGQGTSAMTKIQAGHSLDMMGPVGEGFRLDRSAQNILLVARGVGVATLAAVAQAAYRQGVKSYAIMSARSRDDLLAIEFLEDYGAEVFIVTEDEGTSDVENVKRIIKEDICATTVIDAIYTCGSRRLSKLSQSIANELHIPGEIALEEHMGCGMGACFSCVCDIREGDTTKSVRVCTEGPVFPLDKVVME</sequence>
<evidence type="ECO:0000256" key="9">
    <source>
        <dbReference type="ARBA" id="ARBA00023014"/>
    </source>
</evidence>
<evidence type="ECO:0000256" key="2">
    <source>
        <dbReference type="ARBA" id="ARBA00022448"/>
    </source>
</evidence>
<evidence type="ECO:0000256" key="4">
    <source>
        <dbReference type="ARBA" id="ARBA00022714"/>
    </source>
</evidence>
<keyword evidence="9" id="KW-0411">Iron-sulfur</keyword>
<evidence type="ECO:0000256" key="8">
    <source>
        <dbReference type="ARBA" id="ARBA00023004"/>
    </source>
</evidence>
<dbReference type="PANTHER" id="PTHR43513:SF3">
    <property type="entry name" value="DIHYDROOROTATE DEHYDROGENASE B (NAD(+)), ELECTRON TRANSFER SUBUNIT-RELATED"/>
    <property type="match status" value="1"/>
</dbReference>
<dbReference type="EMBL" id="CP095071">
    <property type="protein sequence ID" value="UOQ84495.1"/>
    <property type="molecule type" value="Genomic_DNA"/>
</dbReference>
<dbReference type="InterPro" id="IPR012165">
    <property type="entry name" value="Cyt_c3_hydrogenase_gsu"/>
</dbReference>
<evidence type="ECO:0000256" key="10">
    <source>
        <dbReference type="ARBA" id="ARBA00034078"/>
    </source>
</evidence>
<dbReference type="SUPFAM" id="SSF63380">
    <property type="entry name" value="Riboflavin synthase domain-like"/>
    <property type="match status" value="1"/>
</dbReference>
<evidence type="ECO:0000313" key="13">
    <source>
        <dbReference type="Proteomes" id="UP000831537"/>
    </source>
</evidence>
<evidence type="ECO:0000256" key="6">
    <source>
        <dbReference type="ARBA" id="ARBA00022827"/>
    </source>
</evidence>
<dbReference type="Gene3D" id="2.40.30.10">
    <property type="entry name" value="Translation factors"/>
    <property type="match status" value="1"/>
</dbReference>
<dbReference type="SUPFAM" id="SSF52343">
    <property type="entry name" value="Ferredoxin reductase-like, C-terminal NADP-linked domain"/>
    <property type="match status" value="1"/>
</dbReference>
<dbReference type="Gene3D" id="3.40.50.80">
    <property type="entry name" value="Nucleotide-binding domain of ferredoxin-NADP reductase (FNR) module"/>
    <property type="match status" value="1"/>
</dbReference>
<comment type="cofactor">
    <cofactor evidence="10">
        <name>[2Fe-2S] cluster</name>
        <dbReference type="ChEBI" id="CHEBI:190135"/>
    </cofactor>
</comment>
<reference evidence="12 13" key="1">
    <citation type="submission" date="2022-04" db="EMBL/GenBank/DDBJ databases">
        <title>Gracilibacillus sp. isolated from saltern.</title>
        <authorList>
            <person name="Won M."/>
            <person name="Lee C.-M."/>
            <person name="Woen H.-Y."/>
            <person name="Kwon S.-W."/>
        </authorList>
    </citation>
    <scope>NUCLEOTIDE SEQUENCE [LARGE SCALE GENOMIC DNA]</scope>
    <source>
        <strain evidence="12 13">SSPM10-3</strain>
    </source>
</reference>
<evidence type="ECO:0000313" key="12">
    <source>
        <dbReference type="EMBL" id="UOQ84495.1"/>
    </source>
</evidence>
<dbReference type="InterPro" id="IPR037117">
    <property type="entry name" value="Dihydroorotate_DH_ele_sf"/>
</dbReference>
<gene>
    <name evidence="12" type="ORF">MUN87_17680</name>
</gene>
<accession>A0ABY4GK01</accession>
<dbReference type="InterPro" id="IPR017938">
    <property type="entry name" value="Riboflavin_synthase-like_b-brl"/>
</dbReference>
<dbReference type="InterPro" id="IPR039261">
    <property type="entry name" value="FNR_nucleotide-bd"/>
</dbReference>
<evidence type="ECO:0000259" key="11">
    <source>
        <dbReference type="PROSITE" id="PS51384"/>
    </source>
</evidence>
<dbReference type="InterPro" id="IPR050353">
    <property type="entry name" value="PyrK_electron_transfer"/>
</dbReference>
<name>A0ABY4GK01_9BACI</name>
<keyword evidence="13" id="KW-1185">Reference proteome</keyword>
<dbReference type="InterPro" id="IPR017927">
    <property type="entry name" value="FAD-bd_FR_type"/>
</dbReference>
<organism evidence="12 13">
    <name type="scientific">Gracilibacillus salinarum</name>
    <dbReference type="NCBI Taxonomy" id="2932255"/>
    <lineage>
        <taxon>Bacteria</taxon>
        <taxon>Bacillati</taxon>
        <taxon>Bacillota</taxon>
        <taxon>Bacilli</taxon>
        <taxon>Bacillales</taxon>
        <taxon>Bacillaceae</taxon>
        <taxon>Gracilibacillus</taxon>
    </lineage>
</organism>
<feature type="domain" description="FAD-binding FR-type" evidence="11">
    <location>
        <begin position="1"/>
        <end position="99"/>
    </location>
</feature>
<keyword evidence="6" id="KW-0274">FAD</keyword>
<dbReference type="Proteomes" id="UP000831537">
    <property type="component" value="Chromosome"/>
</dbReference>
<evidence type="ECO:0000256" key="5">
    <source>
        <dbReference type="ARBA" id="ARBA00022723"/>
    </source>
</evidence>
<evidence type="ECO:0000256" key="7">
    <source>
        <dbReference type="ARBA" id="ARBA00022982"/>
    </source>
</evidence>
<dbReference type="PROSITE" id="PS51384">
    <property type="entry name" value="FAD_FR"/>
    <property type="match status" value="1"/>
</dbReference>
<keyword evidence="2" id="KW-0813">Transport</keyword>
<keyword evidence="3" id="KW-0285">Flavoprotein</keyword>
<dbReference type="Gene3D" id="2.10.240.10">
    <property type="entry name" value="Dihydroorotate dehydrogenase, electron transfer subunit"/>
    <property type="match status" value="1"/>
</dbReference>
<dbReference type="RefSeq" id="WP_244742314.1">
    <property type="nucleotide sequence ID" value="NZ_CP095071.1"/>
</dbReference>
<protein>
    <submittedName>
        <fullName evidence="12">Dihydroorotate dehydrogenase electron transfer subunit</fullName>
    </submittedName>
</protein>
<keyword evidence="5" id="KW-0479">Metal-binding</keyword>
<evidence type="ECO:0000256" key="1">
    <source>
        <dbReference type="ARBA" id="ARBA00006422"/>
    </source>
</evidence>
<proteinExistence type="inferred from homology"/>